<dbReference type="Proteomes" id="UP000181897">
    <property type="component" value="Chromosome"/>
</dbReference>
<dbReference type="Pfam" id="PF07700">
    <property type="entry name" value="HNOB"/>
    <property type="match status" value="1"/>
</dbReference>
<evidence type="ECO:0000313" key="3">
    <source>
        <dbReference type="Proteomes" id="UP000181897"/>
    </source>
</evidence>
<dbReference type="RefSeq" id="WP_071973661.1">
    <property type="nucleotide sequence ID" value="NZ_CP018076.1"/>
</dbReference>
<dbReference type="GO" id="GO:0020037">
    <property type="term" value="F:heme binding"/>
    <property type="evidence" value="ECO:0007669"/>
    <property type="project" value="InterPro"/>
</dbReference>
<name>A0A1J0WLT5_9RHOB</name>
<dbReference type="InterPro" id="IPR038158">
    <property type="entry name" value="H-NOX_domain_sf"/>
</dbReference>
<dbReference type="STRING" id="1917485.BOO69_05650"/>
<dbReference type="Gene3D" id="3.90.1520.10">
    <property type="entry name" value="H-NOX domain"/>
    <property type="match status" value="1"/>
</dbReference>
<proteinExistence type="predicted"/>
<reference evidence="2 3" key="1">
    <citation type="submission" date="2016-11" db="EMBL/GenBank/DDBJ databases">
        <title>Complete genome sequence of Sulfitobacter sp. AM1-D1, a toxic bacteria associated with marine dinoflagellate Alexandrium minutum in East China Sea.</title>
        <authorList>
            <person name="Yang Q."/>
            <person name="Zhang X."/>
            <person name="Tian X."/>
        </authorList>
    </citation>
    <scope>NUCLEOTIDE SEQUENCE [LARGE SCALE GENOMIC DNA]</scope>
    <source>
        <strain evidence="2 3">AM1-D1</strain>
    </source>
</reference>
<protein>
    <submittedName>
        <fullName evidence="2">Heme NO-binding protein</fullName>
    </submittedName>
</protein>
<dbReference type="KEGG" id="suam:BOO69_05650"/>
<feature type="domain" description="Heme NO-binding" evidence="1">
    <location>
        <begin position="2"/>
        <end position="155"/>
    </location>
</feature>
<dbReference type="InterPro" id="IPR024096">
    <property type="entry name" value="NO_sig/Golgi_transp_ligand-bd"/>
</dbReference>
<organism evidence="2 3">
    <name type="scientific">Sulfitobacter alexandrii</name>
    <dbReference type="NCBI Taxonomy" id="1917485"/>
    <lineage>
        <taxon>Bacteria</taxon>
        <taxon>Pseudomonadati</taxon>
        <taxon>Pseudomonadota</taxon>
        <taxon>Alphaproteobacteria</taxon>
        <taxon>Rhodobacterales</taxon>
        <taxon>Roseobacteraceae</taxon>
        <taxon>Sulfitobacter</taxon>
    </lineage>
</organism>
<dbReference type="InterPro" id="IPR011644">
    <property type="entry name" value="Heme_NO-bd"/>
</dbReference>
<evidence type="ECO:0000259" key="1">
    <source>
        <dbReference type="Pfam" id="PF07700"/>
    </source>
</evidence>
<sequence>MHGLINRSIQNYICANFGAHGWREVVRHARLEFDNFEAMLIYEDRLTHAVVDALILMARRSRDDLLEDFGTFLVADRSFEGVRRLLRFGGVTFEDFLHSLDDLPDRARLAVPDLHLPSIELRAEMPGHYRLLCRSPLAGFAHVMVGVLRAMADDYGALALLEPTGADGDAETLSITLIEADYAEGRAFELGARAG</sequence>
<keyword evidence="3" id="KW-1185">Reference proteome</keyword>
<gene>
    <name evidence="2" type="ORF">BOO69_05650</name>
</gene>
<dbReference type="EMBL" id="CP018076">
    <property type="protein sequence ID" value="APE45316.1"/>
    <property type="molecule type" value="Genomic_DNA"/>
</dbReference>
<dbReference type="SUPFAM" id="SSF111126">
    <property type="entry name" value="Ligand-binding domain in the NO signalling and Golgi transport"/>
    <property type="match status" value="1"/>
</dbReference>
<dbReference type="AlphaFoldDB" id="A0A1J0WLT5"/>
<dbReference type="PANTHER" id="PTHR45655">
    <property type="entry name" value="GUANYLATE CYCLASE SOLUBLE SUBUNIT BETA-2"/>
    <property type="match status" value="1"/>
</dbReference>
<dbReference type="PANTHER" id="PTHR45655:SF13">
    <property type="entry name" value="SOLUBLE GUANYLATE CYCLASE GCY-32-RELATED"/>
    <property type="match status" value="1"/>
</dbReference>
<dbReference type="OrthoDB" id="981203at2"/>
<accession>A0A1J0WLT5</accession>
<evidence type="ECO:0000313" key="2">
    <source>
        <dbReference type="EMBL" id="APE45316.1"/>
    </source>
</evidence>